<dbReference type="InterPro" id="IPR006626">
    <property type="entry name" value="PbH1"/>
</dbReference>
<dbReference type="Proteomes" id="UP001497623">
    <property type="component" value="Unassembled WGS sequence"/>
</dbReference>
<keyword evidence="2" id="KW-1185">Reference proteome</keyword>
<evidence type="ECO:0000313" key="1">
    <source>
        <dbReference type="EMBL" id="CAL4127321.1"/>
    </source>
</evidence>
<dbReference type="SMART" id="SM00710">
    <property type="entry name" value="PbH1"/>
    <property type="match status" value="4"/>
</dbReference>
<evidence type="ECO:0008006" key="3">
    <source>
        <dbReference type="Google" id="ProtNLM"/>
    </source>
</evidence>
<evidence type="ECO:0000313" key="2">
    <source>
        <dbReference type="Proteomes" id="UP001497623"/>
    </source>
</evidence>
<dbReference type="AlphaFoldDB" id="A0AAV2RP24"/>
<dbReference type="SUPFAM" id="SSF51126">
    <property type="entry name" value="Pectin lyase-like"/>
    <property type="match status" value="1"/>
</dbReference>
<protein>
    <recommendedName>
        <fullName evidence="3">Right handed beta helix domain-containing protein</fullName>
    </recommendedName>
</protein>
<dbReference type="InterPro" id="IPR011050">
    <property type="entry name" value="Pectin_lyase_fold/virulence"/>
</dbReference>
<organism evidence="1 2">
    <name type="scientific">Meganyctiphanes norvegica</name>
    <name type="common">Northern krill</name>
    <name type="synonym">Thysanopoda norvegica</name>
    <dbReference type="NCBI Taxonomy" id="48144"/>
    <lineage>
        <taxon>Eukaryota</taxon>
        <taxon>Metazoa</taxon>
        <taxon>Ecdysozoa</taxon>
        <taxon>Arthropoda</taxon>
        <taxon>Crustacea</taxon>
        <taxon>Multicrustacea</taxon>
        <taxon>Malacostraca</taxon>
        <taxon>Eumalacostraca</taxon>
        <taxon>Eucarida</taxon>
        <taxon>Euphausiacea</taxon>
        <taxon>Euphausiidae</taxon>
        <taxon>Meganyctiphanes</taxon>
    </lineage>
</organism>
<name>A0AAV2RP24_MEGNR</name>
<dbReference type="PANTHER" id="PTHR36453">
    <property type="entry name" value="SECRETED PROTEIN-RELATED"/>
    <property type="match status" value="1"/>
</dbReference>
<feature type="non-terminal residue" evidence="1">
    <location>
        <position position="1"/>
    </location>
</feature>
<accession>A0AAV2RP24</accession>
<proteinExistence type="predicted"/>
<comment type="caution">
    <text evidence="1">The sequence shown here is derived from an EMBL/GenBank/DDBJ whole genome shotgun (WGS) entry which is preliminary data.</text>
</comment>
<reference evidence="1 2" key="1">
    <citation type="submission" date="2024-05" db="EMBL/GenBank/DDBJ databases">
        <authorList>
            <person name="Wallberg A."/>
        </authorList>
    </citation>
    <scope>NUCLEOTIDE SEQUENCE [LARGE SCALE GENOMIC DNA]</scope>
</reference>
<dbReference type="EMBL" id="CAXKWB010025091">
    <property type="protein sequence ID" value="CAL4127321.1"/>
    <property type="molecule type" value="Genomic_DNA"/>
</dbReference>
<dbReference type="PANTHER" id="PTHR36453:SF1">
    <property type="entry name" value="RIGHT HANDED BETA HELIX DOMAIN-CONTAINING PROTEIN"/>
    <property type="match status" value="1"/>
</dbReference>
<dbReference type="Gene3D" id="2.160.20.10">
    <property type="entry name" value="Single-stranded right-handed beta-helix, Pectin lyase-like"/>
    <property type="match status" value="2"/>
</dbReference>
<dbReference type="InterPro" id="IPR012334">
    <property type="entry name" value="Pectin_lyas_fold"/>
</dbReference>
<sequence>VTSTAYIVDVDKGDDANTGFDESEAFKSIQRCIEALQQDGVPGDECQIRSGRYLEALNVTGLRGTKEEPFVIRGYQNEEPIWDGTVPLKPSKWNLDEETGICSSSIDEDIFALFLDDDLLTAACWPNALWSDKTIFNNTYWGQAADHWNYGNMTDDGQQGLADSGINATGAMAILNIGSFNTYVRPVLHHEPGSPSFTYNHDMGTVHSTRYDQYYLEASLELLDAPGEWFFDKYTKQLHLILPNGGCPDPQSDSLRGRTIDYGLHITNTTGLTIGNISFMATNIHAHSVDFESQIDYIKLDSLIFKFPSSSHRMLGDSGEPLETKLLAKCKMHKGKMGNHWAVGTVSVVNCTFEGSEGPALIYDGNSNFIHNNLFSYNDWACQATYGGGTVHGLGNYEVFSQNTFWYNGHSAGIRPGLNALIEGNHVIGQCSGRIQNDGAGIHIQVPQQNNVTIYHNWVRNSPKFGIRFDGGGHQLGHGGHVAYNVGQDTSAGIMIKGDNHTINNNIAIQKNTDQCSLCVIYILRNDGVIENNNSIVLNNGATKASGGRNLYDGGDWPLAGKVVENNYSGEDAIIQMVDTENLDFRPTIGKAFTTGEELIGAYQPGSSGTYWIPGRKEYKTTMPIPLSGSIIPPTRDVVICLGGYMADEHHFYFGNERDLVESAEMEDEEFQFALAANEGNMFQLPKLISNTQYFWRVDVQNGGYIYKGDVWSFFTSSIHF</sequence>
<gene>
    <name evidence="1" type="ORF">MNOR_LOCUS25840</name>
</gene>